<dbReference type="AlphaFoldDB" id="A0A2T9ZAC9"/>
<evidence type="ECO:0000256" key="1">
    <source>
        <dbReference type="ARBA" id="ARBA00004450"/>
    </source>
</evidence>
<evidence type="ECO:0000256" key="2">
    <source>
        <dbReference type="ARBA" id="ARBA00006617"/>
    </source>
</evidence>
<dbReference type="PANTHER" id="PTHR14097:SF7">
    <property type="entry name" value="OXIDOREDUCTASE HTATIP2"/>
    <property type="match status" value="1"/>
</dbReference>
<sequence>MNNILKLAAPPNLSSAAAELAAKYKKANPSASALVLGPTGEVGREVLRYLLASNAYSKVVVLTRREIEYDGPNKEAFEQITIDYDKLNEFQHVFERNHQCCFCCLGTTRGKNGKDFFYKVDHDYVIASAQLAKKANIPRFSVCSASNARSDSWFFYSKVKGQVEDELTDMKFNKLSIFKPAFLECDREESRLGERIASVIIKPFKFIMPTILAVPTTTVGKAMVYDSLLPLSEETPHVSTFTNPMILTEGGKM</sequence>
<accession>A0A2T9ZAC9</accession>
<dbReference type="InterPro" id="IPR036291">
    <property type="entry name" value="NAD(P)-bd_dom_sf"/>
</dbReference>
<name>A0A2T9ZAC9_9FUNG</name>
<evidence type="ECO:0000313" key="4">
    <source>
        <dbReference type="EMBL" id="PVV01569.1"/>
    </source>
</evidence>
<gene>
    <name evidence="4" type="ORF">BB560_004008</name>
</gene>
<keyword evidence="5" id="KW-1185">Reference proteome</keyword>
<dbReference type="SUPFAM" id="SSF51735">
    <property type="entry name" value="NAD(P)-binding Rossmann-fold domains"/>
    <property type="match status" value="1"/>
</dbReference>
<dbReference type="STRING" id="133381.A0A2T9ZAC9"/>
<organism evidence="4 5">
    <name type="scientific">Smittium megazygosporum</name>
    <dbReference type="NCBI Taxonomy" id="133381"/>
    <lineage>
        <taxon>Eukaryota</taxon>
        <taxon>Fungi</taxon>
        <taxon>Fungi incertae sedis</taxon>
        <taxon>Zoopagomycota</taxon>
        <taxon>Kickxellomycotina</taxon>
        <taxon>Harpellomycetes</taxon>
        <taxon>Harpellales</taxon>
        <taxon>Legeriomycetaceae</taxon>
        <taxon>Smittium</taxon>
    </lineage>
</organism>
<reference evidence="4 5" key="1">
    <citation type="journal article" date="2018" name="MBio">
        <title>Comparative Genomics Reveals the Core Gene Toolbox for the Fungus-Insect Symbiosis.</title>
        <authorList>
            <person name="Wang Y."/>
            <person name="Stata M."/>
            <person name="Wang W."/>
            <person name="Stajich J.E."/>
            <person name="White M.M."/>
            <person name="Moncalvo J.M."/>
        </authorList>
    </citation>
    <scope>NUCLEOTIDE SEQUENCE [LARGE SCALE GENOMIC DNA]</scope>
    <source>
        <strain evidence="4 5">SC-DP-2</strain>
    </source>
</reference>
<proteinExistence type="inferred from homology"/>
<dbReference type="Pfam" id="PF13460">
    <property type="entry name" value="NAD_binding_10"/>
    <property type="match status" value="1"/>
</dbReference>
<dbReference type="Proteomes" id="UP000245609">
    <property type="component" value="Unassembled WGS sequence"/>
</dbReference>
<dbReference type="InterPro" id="IPR016040">
    <property type="entry name" value="NAD(P)-bd_dom"/>
</dbReference>
<evidence type="ECO:0000313" key="5">
    <source>
        <dbReference type="Proteomes" id="UP000245609"/>
    </source>
</evidence>
<dbReference type="Gene3D" id="3.40.50.720">
    <property type="entry name" value="NAD(P)-binding Rossmann-like Domain"/>
    <property type="match status" value="1"/>
</dbReference>
<comment type="similarity">
    <text evidence="2">Belongs to the FMP52 family.</text>
</comment>
<comment type="subcellular location">
    <subcellularLocation>
        <location evidence="1">Mitochondrion outer membrane</location>
        <topology evidence="1">Peripheral membrane protein</topology>
    </subcellularLocation>
</comment>
<feature type="domain" description="NAD(P)-binding" evidence="3">
    <location>
        <begin position="37"/>
        <end position="153"/>
    </location>
</feature>
<dbReference type="OrthoDB" id="430436at2759"/>
<comment type="caution">
    <text evidence="4">The sequence shown here is derived from an EMBL/GenBank/DDBJ whole genome shotgun (WGS) entry which is preliminary data.</text>
</comment>
<dbReference type="GO" id="GO:0051170">
    <property type="term" value="P:import into nucleus"/>
    <property type="evidence" value="ECO:0007669"/>
    <property type="project" value="TreeGrafter"/>
</dbReference>
<dbReference type="GO" id="GO:0005741">
    <property type="term" value="C:mitochondrial outer membrane"/>
    <property type="evidence" value="ECO:0007669"/>
    <property type="project" value="UniProtKB-SubCell"/>
</dbReference>
<evidence type="ECO:0000259" key="3">
    <source>
        <dbReference type="Pfam" id="PF13460"/>
    </source>
</evidence>
<protein>
    <recommendedName>
        <fullName evidence="3">NAD(P)-binding domain-containing protein</fullName>
    </recommendedName>
</protein>
<dbReference type="EMBL" id="MBFS01000982">
    <property type="protein sequence ID" value="PVV01569.1"/>
    <property type="molecule type" value="Genomic_DNA"/>
</dbReference>
<dbReference type="PANTHER" id="PTHR14097">
    <property type="entry name" value="OXIDOREDUCTASE HTATIP2"/>
    <property type="match status" value="1"/>
</dbReference>